<dbReference type="Gene3D" id="1.20.58.1610">
    <property type="entry name" value="NADH:ubiquinone/plastoquinone oxidoreductase, chain 3"/>
    <property type="match status" value="1"/>
</dbReference>
<evidence type="ECO:0000256" key="11">
    <source>
        <dbReference type="HAMAP-Rule" id="MF_01394"/>
    </source>
</evidence>
<dbReference type="GO" id="GO:0030964">
    <property type="term" value="C:NADH dehydrogenase complex"/>
    <property type="evidence" value="ECO:0007669"/>
    <property type="project" value="TreeGrafter"/>
</dbReference>
<evidence type="ECO:0000256" key="6">
    <source>
        <dbReference type="ARBA" id="ARBA00022719"/>
    </source>
</evidence>
<dbReference type="GO" id="GO:0008137">
    <property type="term" value="F:NADH dehydrogenase (ubiquinone) activity"/>
    <property type="evidence" value="ECO:0007669"/>
    <property type="project" value="InterPro"/>
</dbReference>
<dbReference type="EC" id="7.1.1.-" evidence="11"/>
<dbReference type="HAMAP" id="MF_01394">
    <property type="entry name" value="NDH1_NuoA"/>
    <property type="match status" value="1"/>
</dbReference>
<dbReference type="InterPro" id="IPR023043">
    <property type="entry name" value="NAD(P)H_OxRDtase_bac/plastid"/>
</dbReference>
<keyword evidence="14" id="KW-1185">Reference proteome</keyword>
<dbReference type="GO" id="GO:0050136">
    <property type="term" value="F:NADH dehydrogenase (quinone) (non-electrogenic) activity"/>
    <property type="evidence" value="ECO:0007669"/>
    <property type="project" value="UniProtKB-UniRule"/>
</dbReference>
<evidence type="ECO:0000256" key="7">
    <source>
        <dbReference type="ARBA" id="ARBA00022967"/>
    </source>
</evidence>
<comment type="subcellular location">
    <subcellularLocation>
        <location evidence="11 12">Cell membrane</location>
        <topology evidence="11 12">Multi-pass membrane protein</topology>
    </subcellularLocation>
    <subcellularLocation>
        <location evidence="1">Membrane</location>
        <topology evidence="1">Multi-pass membrane protein</topology>
    </subcellularLocation>
</comment>
<dbReference type="GO" id="GO:0005886">
    <property type="term" value="C:plasma membrane"/>
    <property type="evidence" value="ECO:0007669"/>
    <property type="project" value="UniProtKB-SubCell"/>
</dbReference>
<dbReference type="Pfam" id="PF00507">
    <property type="entry name" value="Oxidored_q4"/>
    <property type="match status" value="1"/>
</dbReference>
<name>A0A9J6ZPC1_9BACT</name>
<keyword evidence="5 11" id="KW-0812">Transmembrane</keyword>
<dbReference type="AlphaFoldDB" id="A0A9J6ZPC1"/>
<comment type="function">
    <text evidence="11">NDH-1 shuttles electrons from NADH, via FMN and iron-sulfur (Fe-S) centers, to quinones in the respiratory chain. The immediate electron acceptor for the enzyme in this species is believed to be a menaquinone. Couples the redox reaction to proton translocation (for every two electrons transferred, four hydrogen ions are translocated across the cytoplasmic membrane), and thus conserves the redox energy in a proton gradient.</text>
</comment>
<evidence type="ECO:0000256" key="5">
    <source>
        <dbReference type="ARBA" id="ARBA00022692"/>
    </source>
</evidence>
<dbReference type="EMBL" id="CP098400">
    <property type="protein sequence ID" value="URW79375.1"/>
    <property type="molecule type" value="Genomic_DNA"/>
</dbReference>
<evidence type="ECO:0000256" key="12">
    <source>
        <dbReference type="RuleBase" id="RU003639"/>
    </source>
</evidence>
<feature type="transmembrane region" description="Helical" evidence="11">
    <location>
        <begin position="58"/>
        <end position="79"/>
    </location>
</feature>
<keyword evidence="3 11" id="KW-0813">Transport</keyword>
<dbReference type="KEGG" id="alkq:M9189_10960"/>
<reference evidence="13" key="2">
    <citation type="submission" date="2022-06" db="EMBL/GenBank/DDBJ databases">
        <title>Xiashengella guii gen. nov. sp. nov., a bacterium isolated form anaerobic digestion tank.</title>
        <authorList>
            <person name="Huang H."/>
        </authorList>
    </citation>
    <scope>NUCLEOTIDE SEQUENCE</scope>
    <source>
        <strain evidence="13">Ai-910</strain>
    </source>
</reference>
<feature type="transmembrane region" description="Helical" evidence="11">
    <location>
        <begin position="85"/>
        <end position="108"/>
    </location>
</feature>
<evidence type="ECO:0000313" key="14">
    <source>
        <dbReference type="Proteomes" id="UP001056426"/>
    </source>
</evidence>
<evidence type="ECO:0000256" key="1">
    <source>
        <dbReference type="ARBA" id="ARBA00004141"/>
    </source>
</evidence>
<feature type="transmembrane region" description="Helical" evidence="11">
    <location>
        <begin position="6"/>
        <end position="27"/>
    </location>
</feature>
<evidence type="ECO:0000256" key="9">
    <source>
        <dbReference type="ARBA" id="ARBA00023027"/>
    </source>
</evidence>
<evidence type="ECO:0000256" key="2">
    <source>
        <dbReference type="ARBA" id="ARBA00008472"/>
    </source>
</evidence>
<dbReference type="InterPro" id="IPR038430">
    <property type="entry name" value="NDAH_ubi_oxred_su3_sf"/>
</dbReference>
<dbReference type="GO" id="GO:0048038">
    <property type="term" value="F:quinone binding"/>
    <property type="evidence" value="ECO:0007669"/>
    <property type="project" value="UniProtKB-KW"/>
</dbReference>
<evidence type="ECO:0000256" key="3">
    <source>
        <dbReference type="ARBA" id="ARBA00022448"/>
    </source>
</evidence>
<proteinExistence type="inferred from homology"/>
<organism evidence="13 14">
    <name type="scientific">Xiashengella succiniciproducens</name>
    <dbReference type="NCBI Taxonomy" id="2949635"/>
    <lineage>
        <taxon>Bacteria</taxon>
        <taxon>Pseudomonadati</taxon>
        <taxon>Bacteroidota</taxon>
        <taxon>Bacteroidia</taxon>
        <taxon>Marinilabiliales</taxon>
        <taxon>Marinilabiliaceae</taxon>
        <taxon>Xiashengella</taxon>
    </lineage>
</organism>
<dbReference type="InterPro" id="IPR000440">
    <property type="entry name" value="NADH_UbQ/plastoQ_OxRdtase_su3"/>
</dbReference>
<keyword evidence="7 11" id="KW-1278">Translocase</keyword>
<keyword evidence="8 11" id="KW-1133">Transmembrane helix</keyword>
<evidence type="ECO:0000256" key="10">
    <source>
        <dbReference type="ARBA" id="ARBA00023136"/>
    </source>
</evidence>
<evidence type="ECO:0000256" key="4">
    <source>
        <dbReference type="ARBA" id="ARBA00022475"/>
    </source>
</evidence>
<evidence type="ECO:0000313" key="13">
    <source>
        <dbReference type="EMBL" id="URW79375.1"/>
    </source>
</evidence>
<evidence type="ECO:0000256" key="8">
    <source>
        <dbReference type="ARBA" id="ARBA00022989"/>
    </source>
</evidence>
<keyword evidence="10 11" id="KW-0472">Membrane</keyword>
<dbReference type="PANTHER" id="PTHR11058">
    <property type="entry name" value="NADH-UBIQUINONE OXIDOREDUCTASE CHAIN 3"/>
    <property type="match status" value="1"/>
</dbReference>
<comment type="similarity">
    <text evidence="2 11 12">Belongs to the complex I subunit 3 family.</text>
</comment>
<sequence>MVLESIILFFLVGIVLVGVGVSLAQLLSPKSENKSKFEAYECGIPVKGGSWMQFNVGYYMYALIYLIFDVEIIFLFPWGVVMRHIGPTAFVEVSIFFLVLGLGLAYAWKKGALKWQ</sequence>
<keyword evidence="4 11" id="KW-1003">Cell membrane</keyword>
<reference evidence="13" key="1">
    <citation type="submission" date="2022-05" db="EMBL/GenBank/DDBJ databases">
        <authorList>
            <person name="Sun X."/>
        </authorList>
    </citation>
    <scope>NUCLEOTIDE SEQUENCE</scope>
    <source>
        <strain evidence="13">Ai-910</strain>
    </source>
</reference>
<accession>A0A9J6ZPC1</accession>
<comment type="subunit">
    <text evidence="11">NDH-1 is composed of 14 different subunits. Subunits NuoA, H, J, K, L, M, N constitute the membrane sector of the complex.</text>
</comment>
<dbReference type="RefSeq" id="WP_250723218.1">
    <property type="nucleotide sequence ID" value="NZ_CP098400.1"/>
</dbReference>
<gene>
    <name evidence="11" type="primary">nuoA</name>
    <name evidence="13" type="ORF">M9189_10960</name>
</gene>
<keyword evidence="6 11" id="KW-0874">Quinone</keyword>
<keyword evidence="9 11" id="KW-0520">NAD</keyword>
<protein>
    <recommendedName>
        <fullName evidence="11">NADH-quinone oxidoreductase subunit A</fullName>
        <ecNumber evidence="11">7.1.1.-</ecNumber>
    </recommendedName>
    <alternativeName>
        <fullName evidence="11">NADH dehydrogenase I subunit A</fullName>
    </alternativeName>
    <alternativeName>
        <fullName evidence="11">NDH-1 subunit A</fullName>
    </alternativeName>
    <alternativeName>
        <fullName evidence="11">NUO1</fullName>
    </alternativeName>
</protein>
<dbReference type="Proteomes" id="UP001056426">
    <property type="component" value="Chromosome"/>
</dbReference>
<dbReference type="PANTHER" id="PTHR11058:SF22">
    <property type="entry name" value="NADH-QUINONE OXIDOREDUCTASE SUBUNIT A"/>
    <property type="match status" value="1"/>
</dbReference>
<comment type="catalytic activity">
    <reaction evidence="11 12">
        <text>a quinone + NADH + 5 H(+)(in) = a quinol + NAD(+) + 4 H(+)(out)</text>
        <dbReference type="Rhea" id="RHEA:57888"/>
        <dbReference type="ChEBI" id="CHEBI:15378"/>
        <dbReference type="ChEBI" id="CHEBI:24646"/>
        <dbReference type="ChEBI" id="CHEBI:57540"/>
        <dbReference type="ChEBI" id="CHEBI:57945"/>
        <dbReference type="ChEBI" id="CHEBI:132124"/>
    </reaction>
</comment>